<feature type="domain" description="HAMP" evidence="7">
    <location>
        <begin position="230"/>
        <end position="284"/>
    </location>
</feature>
<dbReference type="SMART" id="SM00304">
    <property type="entry name" value="HAMP"/>
    <property type="match status" value="1"/>
</dbReference>
<evidence type="ECO:0000313" key="9">
    <source>
        <dbReference type="Proteomes" id="UP000574276"/>
    </source>
</evidence>
<proteinExistence type="inferred from homology"/>
<evidence type="ECO:0000256" key="1">
    <source>
        <dbReference type="ARBA" id="ARBA00023224"/>
    </source>
</evidence>
<gene>
    <name evidence="8" type="ORF">H0486_17520</name>
</gene>
<evidence type="ECO:0000256" key="2">
    <source>
        <dbReference type="ARBA" id="ARBA00029447"/>
    </source>
</evidence>
<evidence type="ECO:0000313" key="8">
    <source>
        <dbReference type="EMBL" id="MBB2184668.1"/>
    </source>
</evidence>
<dbReference type="PROSITE" id="PS50885">
    <property type="entry name" value="HAMP"/>
    <property type="match status" value="1"/>
</dbReference>
<evidence type="ECO:0000259" key="6">
    <source>
        <dbReference type="PROSITE" id="PS50111"/>
    </source>
</evidence>
<dbReference type="GO" id="GO:0016020">
    <property type="term" value="C:membrane"/>
    <property type="evidence" value="ECO:0007669"/>
    <property type="project" value="InterPro"/>
</dbReference>
<feature type="transmembrane region" description="Helical" evidence="5">
    <location>
        <begin position="209"/>
        <end position="233"/>
    </location>
</feature>
<keyword evidence="9" id="KW-1185">Reference proteome</keyword>
<dbReference type="Pfam" id="PF00672">
    <property type="entry name" value="HAMP"/>
    <property type="match status" value="1"/>
</dbReference>
<dbReference type="PANTHER" id="PTHR32089:SF112">
    <property type="entry name" value="LYSOZYME-LIKE PROTEIN-RELATED"/>
    <property type="match status" value="1"/>
</dbReference>
<keyword evidence="1 3" id="KW-0807">Transducer</keyword>
<dbReference type="Pfam" id="PF00015">
    <property type="entry name" value="MCPsignal"/>
    <property type="match status" value="1"/>
</dbReference>
<dbReference type="GO" id="GO:0007165">
    <property type="term" value="P:signal transduction"/>
    <property type="evidence" value="ECO:0007669"/>
    <property type="project" value="UniProtKB-KW"/>
</dbReference>
<evidence type="ECO:0000259" key="7">
    <source>
        <dbReference type="PROSITE" id="PS50885"/>
    </source>
</evidence>
<keyword evidence="5" id="KW-0472">Membrane</keyword>
<dbReference type="InterPro" id="IPR024478">
    <property type="entry name" value="HlyB_4HB_MCP"/>
</dbReference>
<dbReference type="Pfam" id="PF12729">
    <property type="entry name" value="4HB_MCP_1"/>
    <property type="match status" value="1"/>
</dbReference>
<evidence type="ECO:0000256" key="5">
    <source>
        <dbReference type="SAM" id="Phobius"/>
    </source>
</evidence>
<dbReference type="AlphaFoldDB" id="A0A839K5P3"/>
<dbReference type="CDD" id="cd06225">
    <property type="entry name" value="HAMP"/>
    <property type="match status" value="1"/>
</dbReference>
<organism evidence="8 9">
    <name type="scientific">Variimorphobacter saccharofermentans</name>
    <dbReference type="NCBI Taxonomy" id="2755051"/>
    <lineage>
        <taxon>Bacteria</taxon>
        <taxon>Bacillati</taxon>
        <taxon>Bacillota</taxon>
        <taxon>Clostridia</taxon>
        <taxon>Lachnospirales</taxon>
        <taxon>Lachnospiraceae</taxon>
        <taxon>Variimorphobacter</taxon>
    </lineage>
</organism>
<feature type="coiled-coil region" evidence="4">
    <location>
        <begin position="94"/>
        <end position="121"/>
    </location>
</feature>
<dbReference type="PROSITE" id="PS50111">
    <property type="entry name" value="CHEMOTAXIS_TRANSDUC_2"/>
    <property type="match status" value="1"/>
</dbReference>
<dbReference type="EMBL" id="JACEGA010000001">
    <property type="protein sequence ID" value="MBB2184668.1"/>
    <property type="molecule type" value="Genomic_DNA"/>
</dbReference>
<evidence type="ECO:0000256" key="4">
    <source>
        <dbReference type="SAM" id="Coils"/>
    </source>
</evidence>
<accession>A0A839K5P3</accession>
<sequence>MKQKLLKKSQQSSGRRPKLRVRRLRLSIRQRLIGTVIATLIITGVISAFSLVNLNTIKNNSNMISTERLPQLNYANTLSNKILQFRLLEYNHLLADNISLKEKEEEKMATLEKEIEEIFESYKAIVTEDLKPIINQHYAQWGSFLSTHESLMELSKTNKEEAMKFNSMQSKIAYDTLVIKTTNMLDSNINTINQITDEVNQKYEESRGILIGVFAFGILLSFAIGIFLIYSILPPLRKMQQKLSDLVQNGGDLTQTINFKNNNEIADLAKSINLFLGNLREIISEVKKEASILDQSVDTVNQSIYELNGSLSDVSATTEELSAGMQETAASAEEMNNMSQTIQQVILNVTEKSEEGSKKAEEISQRAVELRSNALKSQEAAFRIKEEVDRELKEAIEHAKAVHQISSLSDAILEVAEQTNLLSLNAAIEAARAGEAGKGFAVVADEIRKLAEHSRVNTGKIQSIAQVVIESVNNLSESSQKVLEFLDSQVADDYKTQVSTGDQYKKDAETINELVTEIHSTADVLQTEIRRMQQVIGEITLATNEGADGTSVIAGKASLIAESAVNVLNNTKTSKEGANRLNKVVEKFTT</sequence>
<name>A0A839K5P3_9FIRM</name>
<reference evidence="8 9" key="1">
    <citation type="submission" date="2020-07" db="EMBL/GenBank/DDBJ databases">
        <title>Characterization and genome sequencing of isolate MD1, a novel member within the family Lachnospiraceae.</title>
        <authorList>
            <person name="Rettenmaier R."/>
            <person name="Di Bello L."/>
            <person name="Zinser C."/>
            <person name="Scheitz K."/>
            <person name="Liebl W."/>
            <person name="Zverlov V."/>
        </authorList>
    </citation>
    <scope>NUCLEOTIDE SEQUENCE [LARGE SCALE GENOMIC DNA]</scope>
    <source>
        <strain evidence="8 9">MD1</strain>
    </source>
</reference>
<dbReference type="Proteomes" id="UP000574276">
    <property type="component" value="Unassembled WGS sequence"/>
</dbReference>
<dbReference type="Gene3D" id="1.10.287.950">
    <property type="entry name" value="Methyl-accepting chemotaxis protein"/>
    <property type="match status" value="1"/>
</dbReference>
<keyword evidence="5" id="KW-0812">Transmembrane</keyword>
<dbReference type="SUPFAM" id="SSF58104">
    <property type="entry name" value="Methyl-accepting chemotaxis protein (MCP) signaling domain"/>
    <property type="match status" value="1"/>
</dbReference>
<keyword evidence="5" id="KW-1133">Transmembrane helix</keyword>
<dbReference type="PANTHER" id="PTHR32089">
    <property type="entry name" value="METHYL-ACCEPTING CHEMOTAXIS PROTEIN MCPB"/>
    <property type="match status" value="1"/>
</dbReference>
<dbReference type="SMART" id="SM00283">
    <property type="entry name" value="MA"/>
    <property type="match status" value="1"/>
</dbReference>
<evidence type="ECO:0000256" key="3">
    <source>
        <dbReference type="PROSITE-ProRule" id="PRU00284"/>
    </source>
</evidence>
<protein>
    <submittedName>
        <fullName evidence="8">Methyl-accepting chemotaxis protein</fullName>
    </submittedName>
</protein>
<comment type="caution">
    <text evidence="8">The sequence shown here is derived from an EMBL/GenBank/DDBJ whole genome shotgun (WGS) entry which is preliminary data.</text>
</comment>
<keyword evidence="4" id="KW-0175">Coiled coil</keyword>
<comment type="similarity">
    <text evidence="2">Belongs to the methyl-accepting chemotaxis (MCP) protein family.</text>
</comment>
<feature type="transmembrane region" description="Helical" evidence="5">
    <location>
        <begin position="32"/>
        <end position="52"/>
    </location>
</feature>
<dbReference type="RefSeq" id="WP_228354231.1">
    <property type="nucleotide sequence ID" value="NZ_JACEGA010000001.1"/>
</dbReference>
<feature type="domain" description="Methyl-accepting transducer" evidence="6">
    <location>
        <begin position="296"/>
        <end position="561"/>
    </location>
</feature>
<dbReference type="InterPro" id="IPR003660">
    <property type="entry name" value="HAMP_dom"/>
</dbReference>
<dbReference type="InterPro" id="IPR004089">
    <property type="entry name" value="MCPsignal_dom"/>
</dbReference>